<sequence length="133" mass="15669">MQSKSKNKGEEEEEEQNENYFIGQFDLLKLAPIQIQERIKNVEYDKNGNISEKYKNYKEQIKSIWCKEDIEEENFNKAATEMKDISDRLINCISFNNIIRLFNLSIIVSSMILGCMLYNGIEQWQLISISKNT</sequence>
<dbReference type="Proteomes" id="UP001470230">
    <property type="component" value="Unassembled WGS sequence"/>
</dbReference>
<keyword evidence="1" id="KW-0812">Transmembrane</keyword>
<feature type="transmembrane region" description="Helical" evidence="1">
    <location>
        <begin position="101"/>
        <end position="121"/>
    </location>
</feature>
<comment type="caution">
    <text evidence="2">The sequence shown here is derived from an EMBL/GenBank/DDBJ whole genome shotgun (WGS) entry which is preliminary data.</text>
</comment>
<keyword evidence="1" id="KW-0472">Membrane</keyword>
<evidence type="ECO:0000313" key="2">
    <source>
        <dbReference type="EMBL" id="KAK8883487.1"/>
    </source>
</evidence>
<organism evidence="2 3">
    <name type="scientific">Tritrichomonas musculus</name>
    <dbReference type="NCBI Taxonomy" id="1915356"/>
    <lineage>
        <taxon>Eukaryota</taxon>
        <taxon>Metamonada</taxon>
        <taxon>Parabasalia</taxon>
        <taxon>Tritrichomonadida</taxon>
        <taxon>Tritrichomonadidae</taxon>
        <taxon>Tritrichomonas</taxon>
    </lineage>
</organism>
<protein>
    <submittedName>
        <fullName evidence="2">Uncharacterized protein</fullName>
    </submittedName>
</protein>
<dbReference type="EMBL" id="JAPFFF010000008">
    <property type="protein sequence ID" value="KAK8883487.1"/>
    <property type="molecule type" value="Genomic_DNA"/>
</dbReference>
<evidence type="ECO:0000313" key="3">
    <source>
        <dbReference type="Proteomes" id="UP001470230"/>
    </source>
</evidence>
<keyword evidence="3" id="KW-1185">Reference proteome</keyword>
<evidence type="ECO:0000256" key="1">
    <source>
        <dbReference type="SAM" id="Phobius"/>
    </source>
</evidence>
<accession>A0ABR2JZ05</accession>
<gene>
    <name evidence="2" type="ORF">M9Y10_042579</name>
</gene>
<keyword evidence="1" id="KW-1133">Transmembrane helix</keyword>
<name>A0ABR2JZ05_9EUKA</name>
<reference evidence="2 3" key="1">
    <citation type="submission" date="2024-04" db="EMBL/GenBank/DDBJ databases">
        <title>Tritrichomonas musculus Genome.</title>
        <authorList>
            <person name="Alves-Ferreira E."/>
            <person name="Grigg M."/>
            <person name="Lorenzi H."/>
            <person name="Galac M."/>
        </authorList>
    </citation>
    <scope>NUCLEOTIDE SEQUENCE [LARGE SCALE GENOMIC DNA]</scope>
    <source>
        <strain evidence="2 3">EAF2021</strain>
    </source>
</reference>
<proteinExistence type="predicted"/>